<proteinExistence type="predicted"/>
<accession>A0ACC5ZHS8</accession>
<gene>
    <name evidence="1" type="ORF">PDJAM_G00153570</name>
</gene>
<keyword evidence="2" id="KW-1185">Reference proteome</keyword>
<reference evidence="1" key="1">
    <citation type="submission" date="2020-02" db="EMBL/GenBank/DDBJ databases">
        <title>Genome sequencing of the panga catfish, Pangasius djambal.</title>
        <authorList>
            <person name="Wen M."/>
            <person name="Zahm M."/>
            <person name="Roques C."/>
            <person name="Cabau C."/>
            <person name="Klopp C."/>
            <person name="Donnadieu C."/>
            <person name="Jouanno E."/>
            <person name="Avarre J.-C."/>
            <person name="Campet M."/>
            <person name="Ha T."/>
            <person name="Dugue R."/>
            <person name="Lampietro C."/>
            <person name="Louis A."/>
            <person name="Herpin A."/>
            <person name="Echchiki A."/>
            <person name="Berthelot C."/>
            <person name="Parey E."/>
            <person name="Roest-Crollius H."/>
            <person name="Braasch I."/>
            <person name="Postlethwait J.H."/>
            <person name="Bobe J."/>
            <person name="Montfort J."/>
            <person name="Bouchez O."/>
            <person name="Begum T."/>
            <person name="Schartl M."/>
            <person name="Gustiano R."/>
            <person name="Guiguen Y."/>
        </authorList>
    </citation>
    <scope>NUCLEOTIDE SEQUENCE</scope>
    <source>
        <strain evidence="1">Pdj_M5554</strain>
    </source>
</reference>
<name>A0ACC5ZHS8_9TELE</name>
<evidence type="ECO:0000313" key="2">
    <source>
        <dbReference type="Proteomes" id="UP000830395"/>
    </source>
</evidence>
<organism evidence="1 2">
    <name type="scientific">Pangasius djambal</name>
    <dbReference type="NCBI Taxonomy" id="1691987"/>
    <lineage>
        <taxon>Eukaryota</taxon>
        <taxon>Metazoa</taxon>
        <taxon>Chordata</taxon>
        <taxon>Craniata</taxon>
        <taxon>Vertebrata</taxon>
        <taxon>Euteleostomi</taxon>
        <taxon>Actinopterygii</taxon>
        <taxon>Neopterygii</taxon>
        <taxon>Teleostei</taxon>
        <taxon>Ostariophysi</taxon>
        <taxon>Siluriformes</taxon>
        <taxon>Pangasiidae</taxon>
        <taxon>Pangasius</taxon>
    </lineage>
</organism>
<protein>
    <submittedName>
        <fullName evidence="1">Uncharacterized protein</fullName>
    </submittedName>
</protein>
<sequence>MLTVYKVTVGLVALLLGSSVRAEVECCLWESSWRGLIETSFVVPTNQRLLGTLQFKTIMGGTLIPAHLLAASGPSPVMDWSTCPTSLPATS</sequence>
<comment type="caution">
    <text evidence="1">The sequence shown here is derived from an EMBL/GenBank/DDBJ whole genome shotgun (WGS) entry which is preliminary data.</text>
</comment>
<dbReference type="EMBL" id="CM040999">
    <property type="protein sequence ID" value="MCJ8747435.1"/>
    <property type="molecule type" value="Genomic_DNA"/>
</dbReference>
<dbReference type="Proteomes" id="UP000830395">
    <property type="component" value="Chromosome 25"/>
</dbReference>
<evidence type="ECO:0000313" key="1">
    <source>
        <dbReference type="EMBL" id="MCJ8747435.1"/>
    </source>
</evidence>